<dbReference type="Pfam" id="PF00582">
    <property type="entry name" value="Usp"/>
    <property type="match status" value="1"/>
</dbReference>
<name>A0ABD6C295_9EURY</name>
<evidence type="ECO:0000256" key="1">
    <source>
        <dbReference type="ARBA" id="ARBA00008791"/>
    </source>
</evidence>
<sequence length="140" mass="15166">MYKILAAIDESEQRTRNSISAIQSLPRDGESIHVSLINIFEEFDISDDSGGRVKSADLVDKYDPPETMELAEKLLNESNISHSSTLRHGKPAAKIIEAAGDEEVDMIVVASGDQSPVGKVLFGSVTQGVLIDSDWPVLVV</sequence>
<dbReference type="InterPro" id="IPR014729">
    <property type="entry name" value="Rossmann-like_a/b/a_fold"/>
</dbReference>
<protein>
    <submittedName>
        <fullName evidence="3">Universal stress protein</fullName>
    </submittedName>
</protein>
<organism evidence="3 4">
    <name type="scientific">Halorubrum laminariae</name>
    <dbReference type="NCBI Taxonomy" id="1433523"/>
    <lineage>
        <taxon>Archaea</taxon>
        <taxon>Methanobacteriati</taxon>
        <taxon>Methanobacteriota</taxon>
        <taxon>Stenosarchaea group</taxon>
        <taxon>Halobacteria</taxon>
        <taxon>Halobacteriales</taxon>
        <taxon>Haloferacaceae</taxon>
        <taxon>Halorubrum</taxon>
    </lineage>
</organism>
<dbReference type="EMBL" id="JBHUDB010000007">
    <property type="protein sequence ID" value="MFD1571007.1"/>
    <property type="molecule type" value="Genomic_DNA"/>
</dbReference>
<dbReference type="PANTHER" id="PTHR46268">
    <property type="entry name" value="STRESS RESPONSE PROTEIN NHAX"/>
    <property type="match status" value="1"/>
</dbReference>
<evidence type="ECO:0000313" key="4">
    <source>
        <dbReference type="Proteomes" id="UP001597185"/>
    </source>
</evidence>
<accession>A0ABD6C295</accession>
<dbReference type="InterPro" id="IPR006016">
    <property type="entry name" value="UspA"/>
</dbReference>
<comment type="caution">
    <text evidence="3">The sequence shown here is derived from an EMBL/GenBank/DDBJ whole genome shotgun (WGS) entry which is preliminary data.</text>
</comment>
<dbReference type="RefSeq" id="WP_256419481.1">
    <property type="nucleotide sequence ID" value="NZ_JANHDL010000022.1"/>
</dbReference>
<keyword evidence="4" id="KW-1185">Reference proteome</keyword>
<comment type="similarity">
    <text evidence="1">Belongs to the universal stress protein A family.</text>
</comment>
<evidence type="ECO:0000313" key="3">
    <source>
        <dbReference type="EMBL" id="MFD1571007.1"/>
    </source>
</evidence>
<gene>
    <name evidence="3" type="ORF">ACFR9T_10475</name>
</gene>
<dbReference type="CDD" id="cd00293">
    <property type="entry name" value="USP-like"/>
    <property type="match status" value="1"/>
</dbReference>
<reference evidence="3 4" key="1">
    <citation type="journal article" date="2019" name="Int. J. Syst. Evol. Microbiol.">
        <title>The Global Catalogue of Microorganisms (GCM) 10K type strain sequencing project: providing services to taxonomists for standard genome sequencing and annotation.</title>
        <authorList>
            <consortium name="The Broad Institute Genomics Platform"/>
            <consortium name="The Broad Institute Genome Sequencing Center for Infectious Disease"/>
            <person name="Wu L."/>
            <person name="Ma J."/>
        </authorList>
    </citation>
    <scope>NUCLEOTIDE SEQUENCE [LARGE SCALE GENOMIC DNA]</scope>
    <source>
        <strain evidence="3 4">CGMCC 1.12689</strain>
    </source>
</reference>
<dbReference type="AlphaFoldDB" id="A0ABD6C295"/>
<dbReference type="PANTHER" id="PTHR46268:SF6">
    <property type="entry name" value="UNIVERSAL STRESS PROTEIN UP12"/>
    <property type="match status" value="1"/>
</dbReference>
<feature type="domain" description="UspA" evidence="2">
    <location>
        <begin position="3"/>
        <end position="140"/>
    </location>
</feature>
<dbReference type="SUPFAM" id="SSF52402">
    <property type="entry name" value="Adenine nucleotide alpha hydrolases-like"/>
    <property type="match status" value="1"/>
</dbReference>
<dbReference type="Proteomes" id="UP001597185">
    <property type="component" value="Unassembled WGS sequence"/>
</dbReference>
<proteinExistence type="inferred from homology"/>
<dbReference type="Gene3D" id="3.40.50.620">
    <property type="entry name" value="HUPs"/>
    <property type="match status" value="1"/>
</dbReference>
<evidence type="ECO:0000259" key="2">
    <source>
        <dbReference type="Pfam" id="PF00582"/>
    </source>
</evidence>
<dbReference type="InterPro" id="IPR006015">
    <property type="entry name" value="Universal_stress_UspA"/>
</dbReference>
<dbReference type="PRINTS" id="PR01438">
    <property type="entry name" value="UNVRSLSTRESS"/>
</dbReference>